<dbReference type="NCBIfam" id="TIGR02469">
    <property type="entry name" value="CbiT"/>
    <property type="match status" value="1"/>
</dbReference>
<dbReference type="SUPFAM" id="SSF53790">
    <property type="entry name" value="Tetrapyrrole methylase"/>
    <property type="match status" value="1"/>
</dbReference>
<dbReference type="SUPFAM" id="SSF53335">
    <property type="entry name" value="S-adenosyl-L-methionine-dependent methyltransferases"/>
    <property type="match status" value="1"/>
</dbReference>
<dbReference type="PIRSF" id="PIRSF036428">
    <property type="entry name" value="CobL"/>
    <property type="match status" value="1"/>
</dbReference>
<keyword evidence="3" id="KW-0489">Methyltransferase</keyword>
<evidence type="ECO:0000313" key="7">
    <source>
        <dbReference type="EMBL" id="MDO6965673.1"/>
    </source>
</evidence>
<evidence type="ECO:0000256" key="2">
    <source>
        <dbReference type="ARBA" id="ARBA00022573"/>
    </source>
</evidence>
<keyword evidence="4" id="KW-0808">Transferase</keyword>
<organism evidence="7 8">
    <name type="scientific">Rhizobium alvei</name>
    <dbReference type="NCBI Taxonomy" id="1132659"/>
    <lineage>
        <taxon>Bacteria</taxon>
        <taxon>Pseudomonadati</taxon>
        <taxon>Pseudomonadota</taxon>
        <taxon>Alphaproteobacteria</taxon>
        <taxon>Hyphomicrobiales</taxon>
        <taxon>Rhizobiaceae</taxon>
        <taxon>Rhizobium/Agrobacterium group</taxon>
        <taxon>Rhizobium</taxon>
    </lineage>
</organism>
<accession>A0ABT8YPS1</accession>
<dbReference type="EMBL" id="JAUOZU010000013">
    <property type="protein sequence ID" value="MDO6965673.1"/>
    <property type="molecule type" value="Genomic_DNA"/>
</dbReference>
<dbReference type="InterPro" id="IPR012818">
    <property type="entry name" value="CbiE"/>
</dbReference>
<dbReference type="Gene3D" id="3.40.50.150">
    <property type="entry name" value="Vaccinia Virus protein VP39"/>
    <property type="match status" value="1"/>
</dbReference>
<evidence type="ECO:0000256" key="3">
    <source>
        <dbReference type="ARBA" id="ARBA00022603"/>
    </source>
</evidence>
<keyword evidence="8" id="KW-1185">Reference proteome</keyword>
<dbReference type="InterPro" id="IPR006365">
    <property type="entry name" value="Cbl_synth_CobL"/>
</dbReference>
<dbReference type="InterPro" id="IPR029063">
    <property type="entry name" value="SAM-dependent_MTases_sf"/>
</dbReference>
<dbReference type="InterPro" id="IPR014776">
    <property type="entry name" value="4pyrrole_Mease_sub2"/>
</dbReference>
<keyword evidence="5" id="KW-0949">S-adenosyl-L-methionine</keyword>
<sequence length="425" mass="45229">MSDADRNAMVPVTTDAAPLRWLTIIGIGEDGIEGLGNEAKRRIAEAEFVFGGSRHLSLAAELIRGEAEAWLSPLEGSLVRIESLRGRGVVVLGSGDPFYYGIGATLSRRIAVSEMLSLPAPSSFSLAASRLGWPLQDCTILSLHGRPIDLIRPHLQPGNRILALTSDEKGPVELASLLVEAGFQQSRITVLEALGGPQETISEHYAERFSKDPVHSLNICAVEVVAASNARILTLASGLDDVLFEHDGQITKREVRALTLSALAPRKGERLWDIGGGSGSISIEWMLCDSSLKAIAIESHPERAARIKRNAARFGVPALEVVTGSAPEALAGLAEPDAIFVGGGGSEPSVMTAAMDALKPGGRLVANAVTLEMERVLLDLHSSRGGSLCRIDIARASPIGDMTGWRPAMPITQWSWTKPLPGKEI</sequence>
<reference evidence="7" key="2">
    <citation type="submission" date="2023-07" db="EMBL/GenBank/DDBJ databases">
        <authorList>
            <person name="Shen H."/>
        </authorList>
    </citation>
    <scope>NUCLEOTIDE SEQUENCE</scope>
    <source>
        <strain evidence="7">TNR-22</strain>
    </source>
</reference>
<comment type="caution">
    <text evidence="7">The sequence shown here is derived from an EMBL/GenBank/DDBJ whole genome shotgun (WGS) entry which is preliminary data.</text>
</comment>
<dbReference type="RefSeq" id="WP_304377608.1">
    <property type="nucleotide sequence ID" value="NZ_JAUOZU010000013.1"/>
</dbReference>
<dbReference type="NCBIfam" id="TIGR02467">
    <property type="entry name" value="CbiE"/>
    <property type="match status" value="1"/>
</dbReference>
<dbReference type="InterPro" id="IPR014008">
    <property type="entry name" value="Cbl_synth_MTase_CbiT"/>
</dbReference>
<dbReference type="InterPro" id="IPR035996">
    <property type="entry name" value="4pyrrol_Methylase_sf"/>
</dbReference>
<evidence type="ECO:0000256" key="4">
    <source>
        <dbReference type="ARBA" id="ARBA00022679"/>
    </source>
</evidence>
<dbReference type="Pfam" id="PF00590">
    <property type="entry name" value="TP_methylase"/>
    <property type="match status" value="1"/>
</dbReference>
<evidence type="ECO:0000256" key="5">
    <source>
        <dbReference type="ARBA" id="ARBA00022691"/>
    </source>
</evidence>
<evidence type="ECO:0000259" key="6">
    <source>
        <dbReference type="Pfam" id="PF00590"/>
    </source>
</evidence>
<evidence type="ECO:0000313" key="8">
    <source>
        <dbReference type="Proteomes" id="UP001174932"/>
    </source>
</evidence>
<gene>
    <name evidence="7" type="primary">cbiE</name>
    <name evidence="7" type="ORF">Q4481_17055</name>
</gene>
<dbReference type="PANTHER" id="PTHR43182:SF1">
    <property type="entry name" value="COBALT-PRECORRIN-7 C(5)-METHYLTRANSFERASE"/>
    <property type="match status" value="1"/>
</dbReference>
<reference evidence="7" key="1">
    <citation type="journal article" date="2015" name="Int. J. Syst. Evol. Microbiol.">
        <title>Rhizobium alvei sp. nov., isolated from a freshwater river.</title>
        <authorList>
            <person name="Sheu S.Y."/>
            <person name="Huang H.W."/>
            <person name="Young C.C."/>
            <person name="Chen W.M."/>
        </authorList>
    </citation>
    <scope>NUCLEOTIDE SEQUENCE</scope>
    <source>
        <strain evidence="7">TNR-22</strain>
    </source>
</reference>
<keyword evidence="2" id="KW-0169">Cobalamin biosynthesis</keyword>
<proteinExistence type="predicted"/>
<dbReference type="Gene3D" id="3.30.950.10">
    <property type="entry name" value="Methyltransferase, Cobalt-precorrin-4 Transmethylase, Domain 2"/>
    <property type="match status" value="1"/>
</dbReference>
<dbReference type="Proteomes" id="UP001174932">
    <property type="component" value="Unassembled WGS sequence"/>
</dbReference>
<dbReference type="Gene3D" id="3.40.1010.10">
    <property type="entry name" value="Cobalt-precorrin-4 Transmethylase, Domain 1"/>
    <property type="match status" value="1"/>
</dbReference>
<dbReference type="InterPro" id="IPR050714">
    <property type="entry name" value="Cobalamin_biosynth_MTase"/>
</dbReference>
<comment type="pathway">
    <text evidence="1">Cofactor biosynthesis; adenosylcobalamin biosynthesis.</text>
</comment>
<name>A0ABT8YPS1_9HYPH</name>
<dbReference type="Pfam" id="PF01135">
    <property type="entry name" value="PCMT"/>
    <property type="match status" value="1"/>
</dbReference>
<dbReference type="CDD" id="cd11644">
    <property type="entry name" value="Precorrin-6Y-MT"/>
    <property type="match status" value="1"/>
</dbReference>
<evidence type="ECO:0000256" key="1">
    <source>
        <dbReference type="ARBA" id="ARBA00004953"/>
    </source>
</evidence>
<dbReference type="InterPro" id="IPR000878">
    <property type="entry name" value="4pyrrol_Mease"/>
</dbReference>
<protein>
    <submittedName>
        <fullName evidence="7">Precorrin-6y C5,15-methyltransferase (Decarboxylating) subunit CbiE</fullName>
    </submittedName>
</protein>
<dbReference type="InterPro" id="IPR014777">
    <property type="entry name" value="4pyrrole_Mease_sub1"/>
</dbReference>
<dbReference type="PANTHER" id="PTHR43182">
    <property type="entry name" value="COBALT-PRECORRIN-6B C(15)-METHYLTRANSFERASE (DECARBOXYLATING)"/>
    <property type="match status" value="1"/>
</dbReference>
<feature type="domain" description="Tetrapyrrole methylase" evidence="6">
    <location>
        <begin position="22"/>
        <end position="201"/>
    </location>
</feature>